<organism evidence="2 3">
    <name type="scientific">Monosporascus cannonballus</name>
    <dbReference type="NCBI Taxonomy" id="155416"/>
    <lineage>
        <taxon>Eukaryota</taxon>
        <taxon>Fungi</taxon>
        <taxon>Dikarya</taxon>
        <taxon>Ascomycota</taxon>
        <taxon>Pezizomycotina</taxon>
        <taxon>Sordariomycetes</taxon>
        <taxon>Xylariomycetidae</taxon>
        <taxon>Xylariales</taxon>
        <taxon>Xylariales incertae sedis</taxon>
        <taxon>Monosporascus</taxon>
    </lineage>
</organism>
<evidence type="ECO:0000313" key="2">
    <source>
        <dbReference type="EMBL" id="RYO92905.1"/>
    </source>
</evidence>
<feature type="region of interest" description="Disordered" evidence="1">
    <location>
        <begin position="171"/>
        <end position="201"/>
    </location>
</feature>
<keyword evidence="3" id="KW-1185">Reference proteome</keyword>
<dbReference type="EMBL" id="QJNS01000023">
    <property type="protein sequence ID" value="RYO92905.1"/>
    <property type="molecule type" value="Genomic_DNA"/>
</dbReference>
<protein>
    <submittedName>
        <fullName evidence="2">Uncharacterized protein</fullName>
    </submittedName>
</protein>
<name>A0ABY0HHR6_9PEZI</name>
<reference evidence="2 3" key="1">
    <citation type="submission" date="2018-06" db="EMBL/GenBank/DDBJ databases">
        <title>Complete Genomes of Monosporascus.</title>
        <authorList>
            <person name="Robinson A.J."/>
            <person name="Natvig D.O."/>
        </authorList>
    </citation>
    <scope>NUCLEOTIDE SEQUENCE [LARGE SCALE GENOMIC DNA]</scope>
    <source>
        <strain evidence="2 3">CBS 609.92</strain>
    </source>
</reference>
<evidence type="ECO:0000256" key="1">
    <source>
        <dbReference type="SAM" id="MobiDB-lite"/>
    </source>
</evidence>
<dbReference type="Proteomes" id="UP000294003">
    <property type="component" value="Unassembled WGS sequence"/>
</dbReference>
<sequence length="353" mass="39585">MSGCKGQKDGEEPVGIGGGDAGSNVKHPSFGNKWASYATDYKMVGFEHFTSVDHSYRSSWVRDEAALEDFAELRAASPQTFGGPGPVMEAFTNPRPQPDVLSKFSERCLEDLYRDYPDKKLRGIQKEAIDSVFKALEQVAKEAAYKWISTWYPAMNWNDVIASIMSRELTNDEAHERPEGPILNRTPMSPGAKGKGKKRDDLVSPYHMTTLADLFRKCVAKPAESSPAQVTNVKRVLGHCIELCRALRDGKRTVLLEKFGDRLAWISSGLDFRRIEAHKAAAEKLRQNNEKYRVLQVREKNLTLTLAGRGLERERKQAEMQILDEATRAFECHRTAAKVELLETLGVLVTCPP</sequence>
<evidence type="ECO:0000313" key="3">
    <source>
        <dbReference type="Proteomes" id="UP000294003"/>
    </source>
</evidence>
<proteinExistence type="predicted"/>
<feature type="compositionally biased region" description="Basic and acidic residues" evidence="1">
    <location>
        <begin position="1"/>
        <end position="11"/>
    </location>
</feature>
<comment type="caution">
    <text evidence="2">The sequence shown here is derived from an EMBL/GenBank/DDBJ whole genome shotgun (WGS) entry which is preliminary data.</text>
</comment>
<accession>A0ABY0HHR6</accession>
<gene>
    <name evidence="2" type="ORF">DL762_001396</name>
</gene>
<feature type="region of interest" description="Disordered" evidence="1">
    <location>
        <begin position="1"/>
        <end position="25"/>
    </location>
</feature>